<sequence length="76" mass="8678">MRAWAVVVPTRTISRHGKVFRRRFQGRPVPVRRNNSRGKRTYRRSHNSTRPPCPAAMVPARIPAGSVFADLQARVD</sequence>
<name>A0A9W6UP07_9ACTN</name>
<dbReference type="AlphaFoldDB" id="A0A9W6UP07"/>
<organism evidence="2 3">
    <name type="scientific">Kitasatospora phosalacinea</name>
    <dbReference type="NCBI Taxonomy" id="2065"/>
    <lineage>
        <taxon>Bacteria</taxon>
        <taxon>Bacillati</taxon>
        <taxon>Actinomycetota</taxon>
        <taxon>Actinomycetes</taxon>
        <taxon>Kitasatosporales</taxon>
        <taxon>Streptomycetaceae</taxon>
        <taxon>Kitasatospora</taxon>
    </lineage>
</organism>
<feature type="region of interest" description="Disordered" evidence="1">
    <location>
        <begin position="29"/>
        <end position="58"/>
    </location>
</feature>
<accession>A0A9W6UP07</accession>
<comment type="caution">
    <text evidence="2">The sequence shown here is derived from an EMBL/GenBank/DDBJ whole genome shotgun (WGS) entry which is preliminary data.</text>
</comment>
<feature type="compositionally biased region" description="Basic residues" evidence="1">
    <location>
        <begin position="34"/>
        <end position="47"/>
    </location>
</feature>
<reference evidence="2" key="1">
    <citation type="submission" date="2023-02" db="EMBL/GenBank/DDBJ databases">
        <title>Kitasatospora phosalacinea NBRC 14362.</title>
        <authorList>
            <person name="Ichikawa N."/>
            <person name="Sato H."/>
            <person name="Tonouchi N."/>
        </authorList>
    </citation>
    <scope>NUCLEOTIDE SEQUENCE</scope>
    <source>
        <strain evidence="2">NBRC 14362</strain>
    </source>
</reference>
<dbReference type="Proteomes" id="UP001165143">
    <property type="component" value="Unassembled WGS sequence"/>
</dbReference>
<evidence type="ECO:0000256" key="1">
    <source>
        <dbReference type="SAM" id="MobiDB-lite"/>
    </source>
</evidence>
<proteinExistence type="predicted"/>
<evidence type="ECO:0000313" key="2">
    <source>
        <dbReference type="EMBL" id="GLW54687.1"/>
    </source>
</evidence>
<gene>
    <name evidence="2" type="ORF">Kpho01_26980</name>
</gene>
<protein>
    <submittedName>
        <fullName evidence="2">Uncharacterized protein</fullName>
    </submittedName>
</protein>
<evidence type="ECO:0000313" key="3">
    <source>
        <dbReference type="Proteomes" id="UP001165143"/>
    </source>
</evidence>
<dbReference type="EMBL" id="BSRX01000014">
    <property type="protein sequence ID" value="GLW54687.1"/>
    <property type="molecule type" value="Genomic_DNA"/>
</dbReference>